<organism evidence="1 2">
    <name type="scientific">Roseicyclus mahoneyensis</name>
    <dbReference type="NCBI Taxonomy" id="164332"/>
    <lineage>
        <taxon>Bacteria</taxon>
        <taxon>Pseudomonadati</taxon>
        <taxon>Pseudomonadota</taxon>
        <taxon>Alphaproteobacteria</taxon>
        <taxon>Rhodobacterales</taxon>
        <taxon>Roseobacteraceae</taxon>
        <taxon>Roseicyclus</taxon>
    </lineage>
</organism>
<reference evidence="1 2" key="1">
    <citation type="submission" date="2018-05" db="EMBL/GenBank/DDBJ databases">
        <title>Genomic Encyclopedia of Type Strains, Phase IV (KMG-IV): sequencing the most valuable type-strain genomes for metagenomic binning, comparative biology and taxonomic classification.</title>
        <authorList>
            <person name="Goeker M."/>
        </authorList>
    </citation>
    <scope>NUCLEOTIDE SEQUENCE [LARGE SCALE GENOMIC DNA]</scope>
    <source>
        <strain evidence="1 2">DSM 16097</strain>
    </source>
</reference>
<dbReference type="EMBL" id="QGGW01000006">
    <property type="protein sequence ID" value="PWK59984.1"/>
    <property type="molecule type" value="Genomic_DNA"/>
</dbReference>
<sequence length="31" mass="3528">RTVEICEKHERPVATWAEARQILGLRVPVAV</sequence>
<comment type="caution">
    <text evidence="1">The sequence shown here is derived from an EMBL/GenBank/DDBJ whole genome shotgun (WGS) entry which is preliminary data.</text>
</comment>
<accession>A0A316GGH4</accession>
<protein>
    <submittedName>
        <fullName evidence="1">Uncharacterized protein</fullName>
    </submittedName>
</protein>
<dbReference type="AlphaFoldDB" id="A0A316GGH4"/>
<dbReference type="Gene3D" id="3.20.20.70">
    <property type="entry name" value="Aldolase class I"/>
    <property type="match status" value="1"/>
</dbReference>
<keyword evidence="2" id="KW-1185">Reference proteome</keyword>
<feature type="non-terminal residue" evidence="1">
    <location>
        <position position="1"/>
    </location>
</feature>
<gene>
    <name evidence="1" type="ORF">C7455_106272</name>
</gene>
<evidence type="ECO:0000313" key="2">
    <source>
        <dbReference type="Proteomes" id="UP000245708"/>
    </source>
</evidence>
<evidence type="ECO:0000313" key="1">
    <source>
        <dbReference type="EMBL" id="PWK59984.1"/>
    </source>
</evidence>
<proteinExistence type="predicted"/>
<dbReference type="Proteomes" id="UP000245708">
    <property type="component" value="Unassembled WGS sequence"/>
</dbReference>
<dbReference type="OrthoDB" id="9805277at2"/>
<dbReference type="InterPro" id="IPR013785">
    <property type="entry name" value="Aldolase_TIM"/>
</dbReference>
<name>A0A316GGH4_9RHOB</name>